<accession>A0A5N5HP48</accession>
<reference evidence="1 2" key="3">
    <citation type="submission" date="2019-11" db="EMBL/GenBank/DDBJ databases">
        <title>A de novo genome assembly of a pear dwarfing rootstock.</title>
        <authorList>
            <person name="Wang F."/>
            <person name="Wang J."/>
            <person name="Li S."/>
            <person name="Zhang Y."/>
            <person name="Fang M."/>
            <person name="Ma L."/>
            <person name="Zhao Y."/>
            <person name="Jiang S."/>
        </authorList>
    </citation>
    <scope>NUCLEOTIDE SEQUENCE [LARGE SCALE GENOMIC DNA]</scope>
    <source>
        <strain evidence="1">S2</strain>
        <tissue evidence="1">Leaf</tissue>
    </source>
</reference>
<reference evidence="1 2" key="1">
    <citation type="submission" date="2019-09" db="EMBL/GenBank/DDBJ databases">
        <authorList>
            <person name="Ou C."/>
        </authorList>
    </citation>
    <scope>NUCLEOTIDE SEQUENCE [LARGE SCALE GENOMIC DNA]</scope>
    <source>
        <strain evidence="1">S2</strain>
        <tissue evidence="1">Leaf</tissue>
    </source>
</reference>
<dbReference type="OrthoDB" id="432483at2759"/>
<dbReference type="EMBL" id="SMOL01000148">
    <property type="protein sequence ID" value="KAB2629706.1"/>
    <property type="molecule type" value="Genomic_DNA"/>
</dbReference>
<comment type="caution">
    <text evidence="1">The sequence shown here is derived from an EMBL/GenBank/DDBJ whole genome shotgun (WGS) entry which is preliminary data.</text>
</comment>
<keyword evidence="2" id="KW-1185">Reference proteome</keyword>
<name>A0A5N5HP48_9ROSA</name>
<keyword evidence="1" id="KW-0808">Transferase</keyword>
<dbReference type="AlphaFoldDB" id="A0A5N5HP48"/>
<protein>
    <submittedName>
        <fullName evidence="1">Serine/threonine-protein kinase OXI1-like</fullName>
    </submittedName>
</protein>
<organism evidence="1 2">
    <name type="scientific">Pyrus ussuriensis x Pyrus communis</name>
    <dbReference type="NCBI Taxonomy" id="2448454"/>
    <lineage>
        <taxon>Eukaryota</taxon>
        <taxon>Viridiplantae</taxon>
        <taxon>Streptophyta</taxon>
        <taxon>Embryophyta</taxon>
        <taxon>Tracheophyta</taxon>
        <taxon>Spermatophyta</taxon>
        <taxon>Magnoliopsida</taxon>
        <taxon>eudicotyledons</taxon>
        <taxon>Gunneridae</taxon>
        <taxon>Pentapetalae</taxon>
        <taxon>rosids</taxon>
        <taxon>fabids</taxon>
        <taxon>Rosales</taxon>
        <taxon>Rosaceae</taxon>
        <taxon>Amygdaloideae</taxon>
        <taxon>Maleae</taxon>
        <taxon>Pyrus</taxon>
    </lineage>
</organism>
<evidence type="ECO:0000313" key="1">
    <source>
        <dbReference type="EMBL" id="KAB2629706.1"/>
    </source>
</evidence>
<keyword evidence="1" id="KW-0418">Kinase</keyword>
<proteinExistence type="predicted"/>
<evidence type="ECO:0000313" key="2">
    <source>
        <dbReference type="Proteomes" id="UP000327157"/>
    </source>
</evidence>
<dbReference type="Proteomes" id="UP000327157">
    <property type="component" value="Chromosome 8"/>
</dbReference>
<dbReference type="GO" id="GO:0016301">
    <property type="term" value="F:kinase activity"/>
    <property type="evidence" value="ECO:0007669"/>
    <property type="project" value="UniProtKB-KW"/>
</dbReference>
<reference evidence="2" key="2">
    <citation type="submission" date="2019-10" db="EMBL/GenBank/DDBJ databases">
        <title>A de novo genome assembly of a pear dwarfing rootstock.</title>
        <authorList>
            <person name="Wang F."/>
            <person name="Wang J."/>
            <person name="Li S."/>
            <person name="Zhang Y."/>
            <person name="Fang M."/>
            <person name="Ma L."/>
            <person name="Zhao Y."/>
            <person name="Jiang S."/>
        </authorList>
    </citation>
    <scope>NUCLEOTIDE SEQUENCE [LARGE SCALE GENOMIC DNA]</scope>
</reference>
<gene>
    <name evidence="1" type="ORF">D8674_034501</name>
</gene>
<sequence length="81" mass="8970">MDTVFLVHDPSSDSSARCPFALKVVGKSTLRSKLDVLTRPSSPNPHPFLPSIMGSFEFDEFMGWVVPYYLVFEVSRASSAS</sequence>